<comment type="caution">
    <text evidence="2">The sequence shown here is derived from an EMBL/GenBank/DDBJ whole genome shotgun (WGS) entry which is preliminary data.</text>
</comment>
<gene>
    <name evidence="2" type="ORF">CLBCK_18890</name>
</gene>
<reference evidence="2 3" key="1">
    <citation type="submission" date="2016-05" db="EMBL/GenBank/DDBJ databases">
        <title>Microbial solvent formation.</title>
        <authorList>
            <person name="Poehlein A."/>
            <person name="Montoya Solano J.D."/>
            <person name="Flitsch S."/>
            <person name="Krabben P."/>
            <person name="Duerre P."/>
            <person name="Daniel R."/>
        </authorList>
    </citation>
    <scope>NUCLEOTIDE SEQUENCE [LARGE SCALE GENOMIC DNA]</scope>
    <source>
        <strain evidence="2 3">DSM 53</strain>
    </source>
</reference>
<dbReference type="InterPro" id="IPR052345">
    <property type="entry name" value="Rad_response_metalloprotease"/>
</dbReference>
<dbReference type="Gene3D" id="1.10.10.2910">
    <property type="match status" value="1"/>
</dbReference>
<dbReference type="Proteomes" id="UP000190973">
    <property type="component" value="Unassembled WGS sequence"/>
</dbReference>
<accession>A0A1S8S9C7</accession>
<protein>
    <recommendedName>
        <fullName evidence="1">IrrE N-terminal-like domain-containing protein</fullName>
    </recommendedName>
</protein>
<proteinExistence type="predicted"/>
<name>A0A1S8S9C7_CLOBE</name>
<evidence type="ECO:0000259" key="1">
    <source>
        <dbReference type="Pfam" id="PF06114"/>
    </source>
</evidence>
<dbReference type="AlphaFoldDB" id="A0A1S8S9C7"/>
<sequence>MNETLCKFICINEGCDSVRKVIFIENFRGKKGGGAMVKSIAEEAKKVREKYGLIGTAIDPTIIAKENDIKIVEKSNLKLKGELVSGAIIKDESDIMIILNAEDSKNRKRFTIAHELAHYFLHLDKNVKFVDYKRSDSSDPKELDADEFAGCLLMGEELVKEKFKKAKSIGLDNDGIVNVLSGIFVVSNSAMYTRLKRLELL</sequence>
<dbReference type="EMBL" id="LZZI01000026">
    <property type="protein sequence ID" value="OOM62186.1"/>
    <property type="molecule type" value="Genomic_DNA"/>
</dbReference>
<dbReference type="Pfam" id="PF06114">
    <property type="entry name" value="Peptidase_M78"/>
    <property type="match status" value="1"/>
</dbReference>
<dbReference type="PANTHER" id="PTHR43236:SF1">
    <property type="entry name" value="BLL7220 PROTEIN"/>
    <property type="match status" value="1"/>
</dbReference>
<evidence type="ECO:0000313" key="3">
    <source>
        <dbReference type="Proteomes" id="UP000190973"/>
    </source>
</evidence>
<evidence type="ECO:0000313" key="2">
    <source>
        <dbReference type="EMBL" id="OOM62186.1"/>
    </source>
</evidence>
<dbReference type="PANTHER" id="PTHR43236">
    <property type="entry name" value="ANTITOXIN HIGA1"/>
    <property type="match status" value="1"/>
</dbReference>
<organism evidence="2 3">
    <name type="scientific">Clostridium beijerinckii</name>
    <name type="common">Clostridium MP</name>
    <dbReference type="NCBI Taxonomy" id="1520"/>
    <lineage>
        <taxon>Bacteria</taxon>
        <taxon>Bacillati</taxon>
        <taxon>Bacillota</taxon>
        <taxon>Clostridia</taxon>
        <taxon>Eubacteriales</taxon>
        <taxon>Clostridiaceae</taxon>
        <taxon>Clostridium</taxon>
    </lineage>
</organism>
<dbReference type="InterPro" id="IPR010359">
    <property type="entry name" value="IrrE_HExxH"/>
</dbReference>
<feature type="domain" description="IrrE N-terminal-like" evidence="1">
    <location>
        <begin position="95"/>
        <end position="169"/>
    </location>
</feature>